<evidence type="ECO:0000256" key="1">
    <source>
        <dbReference type="SAM" id="MobiDB-lite"/>
    </source>
</evidence>
<name>A0ABW9IFD9_STRGJ</name>
<dbReference type="Proteomes" id="UP001631993">
    <property type="component" value="Unassembled WGS sequence"/>
</dbReference>
<keyword evidence="3" id="KW-1185">Reference proteome</keyword>
<evidence type="ECO:0000313" key="2">
    <source>
        <dbReference type="EMBL" id="MFM9646529.1"/>
    </source>
</evidence>
<comment type="caution">
    <text evidence="2">The sequence shown here is derived from an EMBL/GenBank/DDBJ whole genome shotgun (WGS) entry which is preliminary data.</text>
</comment>
<feature type="compositionally biased region" description="Low complexity" evidence="1">
    <location>
        <begin position="1"/>
        <end position="23"/>
    </location>
</feature>
<accession>A0ABW9IFD9</accession>
<organism evidence="2 3">
    <name type="scientific">Streptomyces galilaeus</name>
    <dbReference type="NCBI Taxonomy" id="33899"/>
    <lineage>
        <taxon>Bacteria</taxon>
        <taxon>Bacillati</taxon>
        <taxon>Actinomycetota</taxon>
        <taxon>Actinomycetes</taxon>
        <taxon>Kitasatosporales</taxon>
        <taxon>Streptomycetaceae</taxon>
        <taxon>Streptomyces</taxon>
    </lineage>
</organism>
<dbReference type="EMBL" id="JBJVNE010000004">
    <property type="protein sequence ID" value="MFM9646529.1"/>
    <property type="molecule type" value="Genomic_DNA"/>
</dbReference>
<evidence type="ECO:0000313" key="3">
    <source>
        <dbReference type="Proteomes" id="UP001631993"/>
    </source>
</evidence>
<reference evidence="2 3" key="1">
    <citation type="submission" date="2024-12" db="EMBL/GenBank/DDBJ databases">
        <title>Forecasting of Potato common scab and diversities of Pathogenic streptomyces spp. in china.</title>
        <authorList>
            <person name="Handique U."/>
            <person name="Wu J."/>
        </authorList>
    </citation>
    <scope>NUCLEOTIDE SEQUENCE [LARGE SCALE GENOMIC DNA]</scope>
    <source>
        <strain evidence="2 3">ZRIMU1585</strain>
    </source>
</reference>
<gene>
    <name evidence="2" type="ORF">ACKI1S_10300</name>
</gene>
<proteinExistence type="predicted"/>
<protein>
    <submittedName>
        <fullName evidence="2">Uncharacterized protein</fullName>
    </submittedName>
</protein>
<feature type="region of interest" description="Disordered" evidence="1">
    <location>
        <begin position="1"/>
        <end position="24"/>
    </location>
</feature>
<sequence length="41" mass="4199">MSTTGETGRPMGRTTGETGGMRYAARRTVRQAAVASTGVAP</sequence>